<dbReference type="InterPro" id="IPR009075">
    <property type="entry name" value="AcylCo_DH/oxidase_C"/>
</dbReference>
<feature type="domain" description="Acyl-CoA dehydrogenase/oxidase C-terminal" evidence="6">
    <location>
        <begin position="231"/>
        <end position="379"/>
    </location>
</feature>
<dbReference type="InterPro" id="IPR006089">
    <property type="entry name" value="Acyl-CoA_DH_CS"/>
</dbReference>
<comment type="cofactor">
    <cofactor evidence="1 5">
        <name>FAD</name>
        <dbReference type="ChEBI" id="CHEBI:57692"/>
    </cofactor>
</comment>
<dbReference type="InterPro" id="IPR006091">
    <property type="entry name" value="Acyl-CoA_Oxase/DH_mid-dom"/>
</dbReference>
<dbReference type="SUPFAM" id="SSF56645">
    <property type="entry name" value="Acyl-CoA dehydrogenase NM domain-like"/>
    <property type="match status" value="1"/>
</dbReference>
<dbReference type="Pfam" id="PF00441">
    <property type="entry name" value="Acyl-CoA_dh_1"/>
    <property type="match status" value="1"/>
</dbReference>
<name>A0ABM5X0R9_9BACL</name>
<accession>A0ABM5X0R9</accession>
<evidence type="ECO:0000259" key="7">
    <source>
        <dbReference type="Pfam" id="PF02770"/>
    </source>
</evidence>
<dbReference type="RefSeq" id="WP_058386835.1">
    <property type="nucleotide sequence ID" value="NZ_CP013661.2"/>
</dbReference>
<dbReference type="Pfam" id="PF02770">
    <property type="entry name" value="Acyl-CoA_dh_M"/>
    <property type="match status" value="1"/>
</dbReference>
<keyword evidence="10" id="KW-1185">Reference proteome</keyword>
<evidence type="ECO:0000313" key="9">
    <source>
        <dbReference type="EMBL" id="ALS80224.1"/>
    </source>
</evidence>
<evidence type="ECO:0000256" key="1">
    <source>
        <dbReference type="ARBA" id="ARBA00001974"/>
    </source>
</evidence>
<protein>
    <submittedName>
        <fullName evidence="9">Acyl-CoA dehydrogenase</fullName>
    </submittedName>
</protein>
<dbReference type="Pfam" id="PF02771">
    <property type="entry name" value="Acyl-CoA_dh_N"/>
    <property type="match status" value="1"/>
</dbReference>
<keyword evidence="3 5" id="KW-0285">Flavoprotein</keyword>
<dbReference type="InterPro" id="IPR036250">
    <property type="entry name" value="AcylCo_DH-like_C"/>
</dbReference>
<dbReference type="PANTHER" id="PTHR43884">
    <property type="entry name" value="ACYL-COA DEHYDROGENASE"/>
    <property type="match status" value="1"/>
</dbReference>
<evidence type="ECO:0000259" key="8">
    <source>
        <dbReference type="Pfam" id="PF02771"/>
    </source>
</evidence>
<feature type="domain" description="Acyl-CoA oxidase/dehydrogenase middle" evidence="7">
    <location>
        <begin position="122"/>
        <end position="219"/>
    </location>
</feature>
<evidence type="ECO:0000313" key="10">
    <source>
        <dbReference type="Proteomes" id="UP000065533"/>
    </source>
</evidence>
<dbReference type="SUPFAM" id="SSF47203">
    <property type="entry name" value="Acyl-CoA dehydrogenase C-terminal domain-like"/>
    <property type="match status" value="1"/>
</dbReference>
<dbReference type="InterPro" id="IPR013786">
    <property type="entry name" value="AcylCoA_DH/ox_N"/>
</dbReference>
<evidence type="ECO:0000256" key="2">
    <source>
        <dbReference type="ARBA" id="ARBA00009347"/>
    </source>
</evidence>
<dbReference type="PANTHER" id="PTHR43884:SF12">
    <property type="entry name" value="ISOVALERYL-COA DEHYDROGENASE, MITOCHONDRIAL-RELATED"/>
    <property type="match status" value="1"/>
</dbReference>
<feature type="domain" description="Acyl-CoA dehydrogenase/oxidase N-terminal" evidence="8">
    <location>
        <begin position="7"/>
        <end position="118"/>
    </location>
</feature>
<sequence length="382" mass="42817">MKRSFLTEDHEMYRDALKKFLQKEAVPHFDQWEKDKMVPRSFWEKMGKQGFLCPQVDEKYGGANADFGYATVFIEEFEKVGTGLTGPGLHNDIVIPYIESYGSEEQKQRWLPKSLTGEIISCIAMTEPNTGSDLAAIKTTAIKDGDDYIINGEKTFITNGYSADIAIVVCKTDPTAEPGHTGISLIVVEAGTAGFTKGKQLEKVGQHANDTSELIFNDVRVPSSHLLGEEGKGFLYLMQKLQQERLIISISSIASIERMLDITMDYVKQRKAFGKRVSQFQNTQFKLAELSSELQIGRAFVDKLIENHMAGTDIVTEVSMAKWWTTDLAQKVAIECMQLHGGYGYTEEYEIARRYRDVAVTSIYAGTNEIMKVIIAKNLGIK</sequence>
<proteinExistence type="inferred from homology"/>
<dbReference type="EMBL" id="CP013661">
    <property type="protein sequence ID" value="ALS80224.1"/>
    <property type="molecule type" value="Genomic_DNA"/>
</dbReference>
<reference evidence="9" key="1">
    <citation type="submission" date="2016-01" db="EMBL/GenBank/DDBJ databases">
        <title>Complete genome of Planococcus kocurri type strain.</title>
        <authorList>
            <person name="See-Too W.S."/>
        </authorList>
    </citation>
    <scope>NUCLEOTIDE SEQUENCE [LARGE SCALE GENOMIC DNA]</scope>
    <source>
        <strain evidence="9">ATCC 43650</strain>
    </source>
</reference>
<evidence type="ECO:0000259" key="6">
    <source>
        <dbReference type="Pfam" id="PF00441"/>
    </source>
</evidence>
<evidence type="ECO:0000256" key="4">
    <source>
        <dbReference type="ARBA" id="ARBA00022827"/>
    </source>
</evidence>
<dbReference type="Gene3D" id="2.40.110.10">
    <property type="entry name" value="Butyryl-CoA Dehydrogenase, subunit A, domain 2"/>
    <property type="match status" value="1"/>
</dbReference>
<dbReference type="Gene3D" id="1.20.140.10">
    <property type="entry name" value="Butyryl-CoA Dehydrogenase, subunit A, domain 3"/>
    <property type="match status" value="1"/>
</dbReference>
<dbReference type="InterPro" id="IPR009100">
    <property type="entry name" value="AcylCoA_DH/oxidase_NM_dom_sf"/>
</dbReference>
<gene>
    <name evidence="9" type="ORF">AUO94_02700</name>
</gene>
<keyword evidence="5" id="KW-0560">Oxidoreductase</keyword>
<dbReference type="PROSITE" id="PS00073">
    <property type="entry name" value="ACYL_COA_DH_2"/>
    <property type="match status" value="1"/>
</dbReference>
<keyword evidence="4 5" id="KW-0274">FAD</keyword>
<comment type="similarity">
    <text evidence="2 5">Belongs to the acyl-CoA dehydrogenase family.</text>
</comment>
<evidence type="ECO:0000256" key="5">
    <source>
        <dbReference type="RuleBase" id="RU362125"/>
    </source>
</evidence>
<dbReference type="InterPro" id="IPR046373">
    <property type="entry name" value="Acyl-CoA_Oxase/DH_mid-dom_sf"/>
</dbReference>
<organism evidence="9 10">
    <name type="scientific">Planococcus kocurii</name>
    <dbReference type="NCBI Taxonomy" id="1374"/>
    <lineage>
        <taxon>Bacteria</taxon>
        <taxon>Bacillati</taxon>
        <taxon>Bacillota</taxon>
        <taxon>Bacilli</taxon>
        <taxon>Bacillales</taxon>
        <taxon>Caryophanaceae</taxon>
        <taxon>Planococcus</taxon>
    </lineage>
</organism>
<evidence type="ECO:0000256" key="3">
    <source>
        <dbReference type="ARBA" id="ARBA00022630"/>
    </source>
</evidence>
<dbReference type="InterPro" id="IPR037069">
    <property type="entry name" value="AcylCoA_DH/ox_N_sf"/>
</dbReference>
<dbReference type="Proteomes" id="UP000065533">
    <property type="component" value="Chromosome"/>
</dbReference>
<dbReference type="Gene3D" id="1.10.540.10">
    <property type="entry name" value="Acyl-CoA dehydrogenase/oxidase, N-terminal domain"/>
    <property type="match status" value="1"/>
</dbReference>